<evidence type="ECO:0000256" key="2">
    <source>
        <dbReference type="SAM" id="MobiDB-lite"/>
    </source>
</evidence>
<dbReference type="PANTHER" id="PTHR46667:SF6">
    <property type="entry name" value="OS01G0185100 PROTEIN"/>
    <property type="match status" value="1"/>
</dbReference>
<dbReference type="Gene3D" id="1.20.5.300">
    <property type="match status" value="1"/>
</dbReference>
<dbReference type="AlphaFoldDB" id="A0A9D4V6U0"/>
<comment type="caution">
    <text evidence="5">The sequence shown here is derived from an EMBL/GenBank/DDBJ whole genome shotgun (WGS) entry which is preliminary data.</text>
</comment>
<feature type="chain" id="PRO_5039314343" description="DUF1664 domain-containing protein" evidence="3">
    <location>
        <begin position="18"/>
        <end position="320"/>
    </location>
</feature>
<reference evidence="5" key="1">
    <citation type="submission" date="2021-01" db="EMBL/GenBank/DDBJ databases">
        <title>Adiantum capillus-veneris genome.</title>
        <authorList>
            <person name="Fang Y."/>
            <person name="Liao Q."/>
        </authorList>
    </citation>
    <scope>NUCLEOTIDE SEQUENCE</scope>
    <source>
        <strain evidence="5">H3</strain>
        <tissue evidence="5">Leaf</tissue>
    </source>
</reference>
<dbReference type="PANTHER" id="PTHR46667">
    <property type="entry name" value="OS05G0182700 PROTEIN"/>
    <property type="match status" value="1"/>
</dbReference>
<accession>A0A9D4V6U0</accession>
<dbReference type="InterPro" id="IPR012458">
    <property type="entry name" value="DUF1664"/>
</dbReference>
<evidence type="ECO:0000256" key="1">
    <source>
        <dbReference type="SAM" id="Coils"/>
    </source>
</evidence>
<protein>
    <recommendedName>
        <fullName evidence="4">DUF1664 domain-containing protein</fullName>
    </recommendedName>
</protein>
<feature type="compositionally biased region" description="Polar residues" evidence="2">
    <location>
        <begin position="295"/>
        <end position="312"/>
    </location>
</feature>
<keyword evidence="6" id="KW-1185">Reference proteome</keyword>
<gene>
    <name evidence="5" type="ORF">GOP47_0004032</name>
</gene>
<sequence>MVLQLALGASKLLLVLGAGVAGSILVQNGNLSDFVNDTYKVLVKHLKHESGPSQKSSVDPNLLAQLSRLKQELSNLSSERASVTIVTSNSRSSGLVVCVGVPALVVSAAGYGYMRWRGLSFSDLMYVTRHSMSEAISTVSKQLEQVTSALSASKRHLNTRIDKLSSNLDENKELQIDLKDEVGNLRGDIARYGLEIETVQRIVQTLGVKIDSIENKQDIANTGVIYLCNFVEGMQAPQQNPTLQGGFRRPRLERSASTFGSTGLKELHSISHALQSLEMNTDLTSQGQDEGASSLAPSPSLQRTFTNTSTGLPRPPNSKT</sequence>
<evidence type="ECO:0000313" key="5">
    <source>
        <dbReference type="EMBL" id="KAI5080849.1"/>
    </source>
</evidence>
<proteinExistence type="predicted"/>
<dbReference type="EMBL" id="JABFUD020000004">
    <property type="protein sequence ID" value="KAI5080849.1"/>
    <property type="molecule type" value="Genomic_DNA"/>
</dbReference>
<dbReference type="Proteomes" id="UP000886520">
    <property type="component" value="Chromosome 4"/>
</dbReference>
<dbReference type="OrthoDB" id="544175at2759"/>
<organism evidence="5 6">
    <name type="scientific">Adiantum capillus-veneris</name>
    <name type="common">Maidenhair fern</name>
    <dbReference type="NCBI Taxonomy" id="13818"/>
    <lineage>
        <taxon>Eukaryota</taxon>
        <taxon>Viridiplantae</taxon>
        <taxon>Streptophyta</taxon>
        <taxon>Embryophyta</taxon>
        <taxon>Tracheophyta</taxon>
        <taxon>Polypodiopsida</taxon>
        <taxon>Polypodiidae</taxon>
        <taxon>Polypodiales</taxon>
        <taxon>Pteridineae</taxon>
        <taxon>Pteridaceae</taxon>
        <taxon>Vittarioideae</taxon>
        <taxon>Adiantum</taxon>
    </lineage>
</organism>
<keyword evidence="1" id="KW-0175">Coiled coil</keyword>
<feature type="coiled-coil region" evidence="1">
    <location>
        <begin position="154"/>
        <end position="181"/>
    </location>
</feature>
<feature type="signal peptide" evidence="3">
    <location>
        <begin position="1"/>
        <end position="17"/>
    </location>
</feature>
<dbReference type="Pfam" id="PF07889">
    <property type="entry name" value="DUF1664"/>
    <property type="match status" value="1"/>
</dbReference>
<evidence type="ECO:0000256" key="3">
    <source>
        <dbReference type="SAM" id="SignalP"/>
    </source>
</evidence>
<keyword evidence="3" id="KW-0732">Signal</keyword>
<evidence type="ECO:0000259" key="4">
    <source>
        <dbReference type="Pfam" id="PF07889"/>
    </source>
</evidence>
<evidence type="ECO:0000313" key="6">
    <source>
        <dbReference type="Proteomes" id="UP000886520"/>
    </source>
</evidence>
<feature type="region of interest" description="Disordered" evidence="2">
    <location>
        <begin position="283"/>
        <end position="320"/>
    </location>
</feature>
<name>A0A9D4V6U0_ADICA</name>
<feature type="domain" description="DUF1664" evidence="4">
    <location>
        <begin position="99"/>
        <end position="217"/>
    </location>
</feature>